<evidence type="ECO:0000313" key="2">
    <source>
        <dbReference type="Proteomes" id="UP001165121"/>
    </source>
</evidence>
<dbReference type="OrthoDB" id="124630at2759"/>
<organism evidence="1 2">
    <name type="scientific">Phytophthora fragariaefolia</name>
    <dbReference type="NCBI Taxonomy" id="1490495"/>
    <lineage>
        <taxon>Eukaryota</taxon>
        <taxon>Sar</taxon>
        <taxon>Stramenopiles</taxon>
        <taxon>Oomycota</taxon>
        <taxon>Peronosporomycetes</taxon>
        <taxon>Peronosporales</taxon>
        <taxon>Peronosporaceae</taxon>
        <taxon>Phytophthora</taxon>
    </lineage>
</organism>
<protein>
    <submittedName>
        <fullName evidence="1">Unnamed protein product</fullName>
    </submittedName>
</protein>
<dbReference type="AlphaFoldDB" id="A0A9W6TY32"/>
<dbReference type="Proteomes" id="UP001165121">
    <property type="component" value="Unassembled WGS sequence"/>
</dbReference>
<reference evidence="1" key="1">
    <citation type="submission" date="2023-04" db="EMBL/GenBank/DDBJ databases">
        <title>Phytophthora fragariaefolia NBRC 109709.</title>
        <authorList>
            <person name="Ichikawa N."/>
            <person name="Sato H."/>
            <person name="Tonouchi N."/>
        </authorList>
    </citation>
    <scope>NUCLEOTIDE SEQUENCE</scope>
    <source>
        <strain evidence="1">NBRC 109709</strain>
    </source>
</reference>
<dbReference type="PANTHER" id="PTHR47150">
    <property type="entry name" value="OS12G0169200 PROTEIN"/>
    <property type="match status" value="1"/>
</dbReference>
<name>A0A9W6TY32_9STRA</name>
<proteinExistence type="predicted"/>
<keyword evidence="2" id="KW-1185">Reference proteome</keyword>
<sequence>MSKYIVESAACCAHEINGRAYDFLYYLAEGIYPDWRYFVKTISSPMNDYQTKAATLQESVRKDVERTFGVLQARFAVVARSARTWSLDTIKKTMKCCVILHNMIIDDDQRTGRAAPRSKYAYFAGYGYARHSFQFQRLDLTDAFPYSLTVKYRRVMDSTDHFRLKRDLMEHIAGLP</sequence>
<dbReference type="PANTHER" id="PTHR47150:SF7">
    <property type="entry name" value="NUCLEASE"/>
    <property type="match status" value="1"/>
</dbReference>
<dbReference type="InterPro" id="IPR006912">
    <property type="entry name" value="Harbinger_derived_prot"/>
</dbReference>
<gene>
    <name evidence="1" type="ORF">Pfra01_000426200</name>
</gene>
<comment type="caution">
    <text evidence="1">The sequence shown here is derived from an EMBL/GenBank/DDBJ whole genome shotgun (WGS) entry which is preliminary data.</text>
</comment>
<dbReference type="Pfam" id="PF04827">
    <property type="entry name" value="Plant_tran"/>
    <property type="match status" value="1"/>
</dbReference>
<accession>A0A9W6TY32</accession>
<evidence type="ECO:0000313" key="1">
    <source>
        <dbReference type="EMBL" id="GMF24789.1"/>
    </source>
</evidence>
<dbReference type="EMBL" id="BSXT01000337">
    <property type="protein sequence ID" value="GMF24789.1"/>
    <property type="molecule type" value="Genomic_DNA"/>
</dbReference>